<dbReference type="EMBL" id="JABSWW010000001">
    <property type="protein sequence ID" value="NRT90069.1"/>
    <property type="molecule type" value="Genomic_DNA"/>
</dbReference>
<evidence type="ECO:0000259" key="7">
    <source>
        <dbReference type="PROSITE" id="PS51898"/>
    </source>
</evidence>
<dbReference type="GO" id="GO:0006310">
    <property type="term" value="P:DNA recombination"/>
    <property type="evidence" value="ECO:0007669"/>
    <property type="project" value="UniProtKB-KW"/>
</dbReference>
<dbReference type="InterPro" id="IPR011010">
    <property type="entry name" value="DNA_brk_join_enz"/>
</dbReference>
<evidence type="ECO:0000256" key="5">
    <source>
        <dbReference type="ARBA" id="ARBA00023172"/>
    </source>
</evidence>
<dbReference type="PROSITE" id="PS51900">
    <property type="entry name" value="CB"/>
    <property type="match status" value="1"/>
</dbReference>
<reference evidence="9" key="1">
    <citation type="submission" date="2020-05" db="EMBL/GenBank/DDBJ databases">
        <authorList>
            <person name="Brown S."/>
            <person name="Huntemann M."/>
            <person name="Clum A."/>
            <person name="Spunde A."/>
            <person name="Palaniappan K."/>
            <person name="Ritter S."/>
            <person name="Mikhailova N."/>
            <person name="Chen I.-M."/>
            <person name="Stamatis D."/>
            <person name="Reddy T."/>
            <person name="O'Malley R."/>
            <person name="Daum C."/>
            <person name="Shapiro N."/>
            <person name="Ivanova N."/>
            <person name="Kyrpides N."/>
            <person name="Woyke T."/>
        </authorList>
    </citation>
    <scope>NUCLEOTIDE SEQUENCE</scope>
    <source>
        <strain evidence="9">DJ080</strain>
    </source>
</reference>
<dbReference type="Gene3D" id="1.10.150.130">
    <property type="match status" value="1"/>
</dbReference>
<dbReference type="PROSITE" id="PS51898">
    <property type="entry name" value="TYR_RECOMBINASE"/>
    <property type="match status" value="1"/>
</dbReference>
<evidence type="ECO:0000256" key="2">
    <source>
        <dbReference type="ARBA" id="ARBA00008857"/>
    </source>
</evidence>
<keyword evidence="5" id="KW-0233">DNA recombination</keyword>
<evidence type="ECO:0000259" key="8">
    <source>
        <dbReference type="PROSITE" id="PS51900"/>
    </source>
</evidence>
<dbReference type="Pfam" id="PF00589">
    <property type="entry name" value="Phage_integrase"/>
    <property type="match status" value="1"/>
</dbReference>
<evidence type="ECO:0000256" key="3">
    <source>
        <dbReference type="ARBA" id="ARBA00022908"/>
    </source>
</evidence>
<dbReference type="InterPro" id="IPR013762">
    <property type="entry name" value="Integrase-like_cat_sf"/>
</dbReference>
<dbReference type="Pfam" id="PF14659">
    <property type="entry name" value="Phage_int_SAM_3"/>
    <property type="match status" value="1"/>
</dbReference>
<organism evidence="9 10">
    <name type="scientific">Clostridium beijerinckii</name>
    <name type="common">Clostridium MP</name>
    <dbReference type="NCBI Taxonomy" id="1520"/>
    <lineage>
        <taxon>Bacteria</taxon>
        <taxon>Bacillati</taxon>
        <taxon>Bacillota</taxon>
        <taxon>Clostridia</taxon>
        <taxon>Eubacteriales</taxon>
        <taxon>Clostridiaceae</taxon>
        <taxon>Clostridium</taxon>
    </lineage>
</organism>
<dbReference type="InterPro" id="IPR004107">
    <property type="entry name" value="Integrase_SAM-like_N"/>
</dbReference>
<feature type="domain" description="Tyr recombinase" evidence="7">
    <location>
        <begin position="174"/>
        <end position="382"/>
    </location>
</feature>
<dbReference type="InterPro" id="IPR050090">
    <property type="entry name" value="Tyrosine_recombinase_XerCD"/>
</dbReference>
<dbReference type="AlphaFoldDB" id="A0AAX0B6F8"/>
<dbReference type="Proteomes" id="UP001193748">
    <property type="component" value="Unassembled WGS sequence"/>
</dbReference>
<evidence type="ECO:0000256" key="4">
    <source>
        <dbReference type="ARBA" id="ARBA00023125"/>
    </source>
</evidence>
<dbReference type="CDD" id="cd01189">
    <property type="entry name" value="INT_ICEBs1_C_like"/>
    <property type="match status" value="1"/>
</dbReference>
<evidence type="ECO:0000256" key="1">
    <source>
        <dbReference type="ARBA" id="ARBA00003283"/>
    </source>
</evidence>
<keyword evidence="3" id="KW-0229">DNA integration</keyword>
<keyword evidence="4 6" id="KW-0238">DNA-binding</keyword>
<name>A0AAX0B6F8_CLOBE</name>
<dbReference type="GO" id="GO:0015074">
    <property type="term" value="P:DNA integration"/>
    <property type="evidence" value="ECO:0007669"/>
    <property type="project" value="UniProtKB-KW"/>
</dbReference>
<dbReference type="InterPro" id="IPR010998">
    <property type="entry name" value="Integrase_recombinase_N"/>
</dbReference>
<evidence type="ECO:0000256" key="6">
    <source>
        <dbReference type="PROSITE-ProRule" id="PRU01248"/>
    </source>
</evidence>
<sequence length="390" mass="44911">MASKTNYTMNGKEYFRISASFGRDANGKLIRKYFYGKNEKDAKKKVEEYKDNLKQGLIVDKNAYLSLTMDTWLFEVVNISNKVKPTTFERYEGIFRNYIKNSSIAPLQLKDIKSLQIQKYYNDLYEKGKTTSQIFNLNKLLKHFFNYAVNEGYLLKNPCIGQIVIPGEVEHKESEVEVFTDDELKAILSYPKESQIKDIATICLATGMRRGECLALKWKDLNTNTMEISIDETVSTVAIISKDSSRENKTIIQIPKTKGSIRTIPLPITLKPIFDKIKIKQNENKLKIGESYNKENEGYIFLTENGNLINSSNLSRSWKRYLKKVGVRYIKLHALRHTYATRQFEAGLKLKTVSVLLGHSSTEITSNTYTHVLKKEKEKSIDILNVLKMC</sequence>
<evidence type="ECO:0000313" key="9">
    <source>
        <dbReference type="EMBL" id="NRT90069.1"/>
    </source>
</evidence>
<dbReference type="PANTHER" id="PTHR30349:SF64">
    <property type="entry name" value="PROPHAGE INTEGRASE INTD-RELATED"/>
    <property type="match status" value="1"/>
</dbReference>
<reference evidence="9" key="2">
    <citation type="journal article" date="2022" name="Nat. Biotechnol.">
        <title>Carbon-negative production of acetone and isopropanol by gas fermentation at industrial pilot scale.</title>
        <authorList>
            <person name="Liew F.E."/>
            <person name="Nogle R."/>
            <person name="Abdalla T."/>
            <person name="Rasor B.J."/>
            <person name="Canter C."/>
            <person name="Jensen R.O."/>
            <person name="Wang L."/>
            <person name="Strutz J."/>
            <person name="Chirania P."/>
            <person name="De Tissera S."/>
            <person name="Mueller A.P."/>
            <person name="Ruan Z."/>
            <person name="Gao A."/>
            <person name="Tran L."/>
            <person name="Engle N.L."/>
            <person name="Bromley J.C."/>
            <person name="Daniell J."/>
            <person name="Conrado R."/>
            <person name="Tschaplinski T.J."/>
            <person name="Giannone R.J."/>
            <person name="Hettich R.L."/>
            <person name="Karim A.S."/>
            <person name="Simpson S.D."/>
            <person name="Brown S.D."/>
            <person name="Leang C."/>
            <person name="Jewett M.C."/>
            <person name="Kopke M."/>
        </authorList>
    </citation>
    <scope>NUCLEOTIDE SEQUENCE</scope>
    <source>
        <strain evidence="9">DJ080</strain>
    </source>
</reference>
<feature type="domain" description="Core-binding (CB)" evidence="8">
    <location>
        <begin position="63"/>
        <end position="149"/>
    </location>
</feature>
<dbReference type="Gene3D" id="1.10.443.10">
    <property type="entry name" value="Intergrase catalytic core"/>
    <property type="match status" value="1"/>
</dbReference>
<dbReference type="SUPFAM" id="SSF56349">
    <property type="entry name" value="DNA breaking-rejoining enzymes"/>
    <property type="match status" value="1"/>
</dbReference>
<dbReference type="PANTHER" id="PTHR30349">
    <property type="entry name" value="PHAGE INTEGRASE-RELATED"/>
    <property type="match status" value="1"/>
</dbReference>
<comment type="caution">
    <text evidence="9">The sequence shown here is derived from an EMBL/GenBank/DDBJ whole genome shotgun (WGS) entry which is preliminary data.</text>
</comment>
<gene>
    <name evidence="9" type="ORF">B0H41_003748</name>
</gene>
<dbReference type="GO" id="GO:0003677">
    <property type="term" value="F:DNA binding"/>
    <property type="evidence" value="ECO:0007669"/>
    <property type="project" value="UniProtKB-UniRule"/>
</dbReference>
<accession>A0AAX0B6F8</accession>
<dbReference type="InterPro" id="IPR044068">
    <property type="entry name" value="CB"/>
</dbReference>
<evidence type="ECO:0000313" key="10">
    <source>
        <dbReference type="Proteomes" id="UP001193748"/>
    </source>
</evidence>
<dbReference type="RefSeq" id="WP_173711413.1">
    <property type="nucleotide sequence ID" value="NZ_JABSWW010000001.1"/>
</dbReference>
<proteinExistence type="inferred from homology"/>
<comment type="similarity">
    <text evidence="2">Belongs to the 'phage' integrase family.</text>
</comment>
<dbReference type="InterPro" id="IPR002104">
    <property type="entry name" value="Integrase_catalytic"/>
</dbReference>
<comment type="function">
    <text evidence="1">Site-specific tyrosine recombinase, which acts by catalyzing the cutting and rejoining of the recombining DNA molecules.</text>
</comment>
<protein>
    <submittedName>
        <fullName evidence="9">Integrase</fullName>
    </submittedName>
</protein>